<dbReference type="OrthoDB" id="1272389at2"/>
<gene>
    <name evidence="1" type="ORF">Mucpa_1743</name>
</gene>
<organism evidence="1 2">
    <name type="scientific">Mucilaginibacter paludis DSM 18603</name>
    <dbReference type="NCBI Taxonomy" id="714943"/>
    <lineage>
        <taxon>Bacteria</taxon>
        <taxon>Pseudomonadati</taxon>
        <taxon>Bacteroidota</taxon>
        <taxon>Sphingobacteriia</taxon>
        <taxon>Sphingobacteriales</taxon>
        <taxon>Sphingobacteriaceae</taxon>
        <taxon>Mucilaginibacter</taxon>
    </lineage>
</organism>
<name>H1Y8H9_9SPHI</name>
<proteinExistence type="predicted"/>
<dbReference type="EMBL" id="CM001403">
    <property type="protein sequence ID" value="EHQ25897.1"/>
    <property type="molecule type" value="Genomic_DNA"/>
</dbReference>
<dbReference type="RefSeq" id="WP_008505784.1">
    <property type="nucleotide sequence ID" value="NZ_CM001403.1"/>
</dbReference>
<evidence type="ECO:0000313" key="2">
    <source>
        <dbReference type="Proteomes" id="UP000002774"/>
    </source>
</evidence>
<dbReference type="Proteomes" id="UP000002774">
    <property type="component" value="Chromosome"/>
</dbReference>
<dbReference type="STRING" id="714943.Mucpa_1743"/>
<dbReference type="AlphaFoldDB" id="H1Y8H9"/>
<keyword evidence="2" id="KW-1185">Reference proteome</keyword>
<sequence length="92" mass="10278">MDVIITYDIKRNHTEIKTELKRLDYKDTITGVGINDNKPAVQELPNTTLIKYGAASTKTCLDQVIGVINKHNGEPDRVFCAQLATGFNWNGQ</sequence>
<reference evidence="1" key="1">
    <citation type="submission" date="2011-09" db="EMBL/GenBank/DDBJ databases">
        <title>The permanent draft genome of Mucilaginibacter paludis DSM 18603.</title>
        <authorList>
            <consortium name="US DOE Joint Genome Institute (JGI-PGF)"/>
            <person name="Lucas S."/>
            <person name="Han J."/>
            <person name="Lapidus A."/>
            <person name="Bruce D."/>
            <person name="Goodwin L."/>
            <person name="Pitluck S."/>
            <person name="Peters L."/>
            <person name="Kyrpides N."/>
            <person name="Mavromatis K."/>
            <person name="Ivanova N."/>
            <person name="Mikhailova N."/>
            <person name="Held B."/>
            <person name="Detter J.C."/>
            <person name="Tapia R."/>
            <person name="Han C."/>
            <person name="Land M."/>
            <person name="Hauser L."/>
            <person name="Markowitz V."/>
            <person name="Cheng J.-F."/>
            <person name="Hugenholtz P."/>
            <person name="Woyke T."/>
            <person name="Wu D."/>
            <person name="Tindall B."/>
            <person name="Brambilla E."/>
            <person name="Klenk H.-P."/>
            <person name="Eisen J.A."/>
        </authorList>
    </citation>
    <scope>NUCLEOTIDE SEQUENCE [LARGE SCALE GENOMIC DNA]</scope>
    <source>
        <strain evidence="1">DSM 18603</strain>
    </source>
</reference>
<dbReference type="HOGENOM" id="CLU_2410014_0_0_10"/>
<protein>
    <submittedName>
        <fullName evidence="1">Uncharacterized protein</fullName>
    </submittedName>
</protein>
<evidence type="ECO:0000313" key="1">
    <source>
        <dbReference type="EMBL" id="EHQ25897.1"/>
    </source>
</evidence>
<accession>H1Y8H9</accession>